<dbReference type="FunFam" id="3.40.605.10:FF:000007">
    <property type="entry name" value="NAD/NADP-dependent betaine aldehyde dehydrogenase"/>
    <property type="match status" value="1"/>
</dbReference>
<dbReference type="EMBL" id="CP041969">
    <property type="protein sequence ID" value="QMV44050.1"/>
    <property type="molecule type" value="Genomic_DNA"/>
</dbReference>
<accession>A0A7G5C4B6</accession>
<dbReference type="NCBIfam" id="NF042993">
    <property type="entry name" value="AlphKGSA_gudD"/>
    <property type="match status" value="1"/>
</dbReference>
<evidence type="ECO:0000256" key="1">
    <source>
        <dbReference type="ARBA" id="ARBA00009986"/>
    </source>
</evidence>
<evidence type="ECO:0000313" key="7">
    <source>
        <dbReference type="Proteomes" id="UP000515679"/>
    </source>
</evidence>
<dbReference type="InterPro" id="IPR054869">
    <property type="entry name" value="AlphKGSA_gudD"/>
</dbReference>
<dbReference type="InterPro" id="IPR016163">
    <property type="entry name" value="Ald_DH_C"/>
</dbReference>
<gene>
    <name evidence="6" type="ORF">FPL14_24940</name>
</gene>
<keyword evidence="7" id="KW-1185">Reference proteome</keyword>
<dbReference type="GO" id="GO:0016620">
    <property type="term" value="F:oxidoreductase activity, acting on the aldehyde or oxo group of donors, NAD or NADP as acceptor"/>
    <property type="evidence" value="ECO:0007669"/>
    <property type="project" value="InterPro"/>
</dbReference>
<dbReference type="Pfam" id="PF00171">
    <property type="entry name" value="Aldedh"/>
    <property type="match status" value="1"/>
</dbReference>
<dbReference type="PROSITE" id="PS00687">
    <property type="entry name" value="ALDEHYDE_DEHYDR_GLU"/>
    <property type="match status" value="1"/>
</dbReference>
<dbReference type="SUPFAM" id="SSF53720">
    <property type="entry name" value="ALDH-like"/>
    <property type="match status" value="1"/>
</dbReference>
<dbReference type="Gene3D" id="3.40.309.10">
    <property type="entry name" value="Aldehyde Dehydrogenase, Chain A, domain 2"/>
    <property type="match status" value="1"/>
</dbReference>
<organism evidence="6 7">
    <name type="scientific">Cohnella cholangitidis</name>
    <dbReference type="NCBI Taxonomy" id="2598458"/>
    <lineage>
        <taxon>Bacteria</taxon>
        <taxon>Bacillati</taxon>
        <taxon>Bacillota</taxon>
        <taxon>Bacilli</taxon>
        <taxon>Bacillales</taxon>
        <taxon>Paenibacillaceae</taxon>
        <taxon>Cohnella</taxon>
    </lineage>
</organism>
<dbReference type="InterPro" id="IPR015590">
    <property type="entry name" value="Aldehyde_DH_dom"/>
</dbReference>
<dbReference type="RefSeq" id="WP_182300283.1">
    <property type="nucleotide sequence ID" value="NZ_CP041969.1"/>
</dbReference>
<evidence type="ECO:0000259" key="5">
    <source>
        <dbReference type="Pfam" id="PF00171"/>
    </source>
</evidence>
<comment type="similarity">
    <text evidence="1 4">Belongs to the aldehyde dehydrogenase family.</text>
</comment>
<protein>
    <submittedName>
        <fullName evidence="6">Aldehyde dehydrogenase family protein</fullName>
    </submittedName>
</protein>
<sequence length="493" mass="52423">MAITDNQIQQAAVTIDNYIDGSWKAPASGKRMPSLNPARRSEIVGQVPDSDLGDLNEAVKAAEEARKAWRKLTGAQRGALLFKVADLLESRMDAIGRAMTREMGKTFGEAKGETARGAAILRYYAGEGMRPIGDVIPATDAEALMFTTRTPIGVVGVISPWNFPVAIPVWKMAPALIYGNTVVWKPAAETAVTSALVTACFHEAGFPAGVVNMVIGEGALIGQGIAEHSGIHGVTFTGSGAVGKRVGQIALARGAKYQLEMGGKNPIIIAADADLDLAVDATISGGLRSTGQKCTATSRVIVVRDVYEAFKQKLVEKVKMLRVGDGLEQETWLGPCASEKQYETVLRYIRTGIEEGADLLLGGQLPEEPTLGEGFYVTPAVFDRVKPSMTIAREEIFGPVLALIEAADLEEAIAIANDTEYGLSASLYTRDIGSALAFIQEMEAGLVRVNAETAGVELQAPFGGMKASSSHSREQGQAAIEFYTSVKTVFVKP</sequence>
<proteinExistence type="inferred from homology"/>
<dbReference type="InterPro" id="IPR029510">
    <property type="entry name" value="Ald_DH_CS_GLU"/>
</dbReference>
<dbReference type="Gene3D" id="3.40.605.10">
    <property type="entry name" value="Aldehyde Dehydrogenase, Chain A, domain 1"/>
    <property type="match status" value="1"/>
</dbReference>
<reference evidence="6 7" key="1">
    <citation type="submission" date="2019-07" db="EMBL/GenBank/DDBJ databases">
        <authorList>
            <person name="Kim J.K."/>
            <person name="Cheong H.-M."/>
            <person name="Choi Y."/>
            <person name="Hwang K.J."/>
            <person name="Lee S."/>
            <person name="Choi C."/>
        </authorList>
    </citation>
    <scope>NUCLEOTIDE SEQUENCE [LARGE SCALE GENOMIC DNA]</scope>
    <source>
        <strain evidence="6 7">KS 22</strain>
    </source>
</reference>
<evidence type="ECO:0000256" key="3">
    <source>
        <dbReference type="PROSITE-ProRule" id="PRU10007"/>
    </source>
</evidence>
<evidence type="ECO:0000256" key="4">
    <source>
        <dbReference type="RuleBase" id="RU003345"/>
    </source>
</evidence>
<dbReference type="Proteomes" id="UP000515679">
    <property type="component" value="Chromosome"/>
</dbReference>
<dbReference type="InterPro" id="IPR016161">
    <property type="entry name" value="Ald_DH/histidinol_DH"/>
</dbReference>
<dbReference type="KEGG" id="cchl:FPL14_24940"/>
<keyword evidence="2 4" id="KW-0560">Oxidoreductase</keyword>
<feature type="active site" evidence="3">
    <location>
        <position position="260"/>
    </location>
</feature>
<evidence type="ECO:0000313" key="6">
    <source>
        <dbReference type="EMBL" id="QMV44050.1"/>
    </source>
</evidence>
<evidence type="ECO:0000256" key="2">
    <source>
        <dbReference type="ARBA" id="ARBA00023002"/>
    </source>
</evidence>
<dbReference type="InterPro" id="IPR016162">
    <property type="entry name" value="Ald_DH_N"/>
</dbReference>
<feature type="domain" description="Aldehyde dehydrogenase" evidence="5">
    <location>
        <begin position="23"/>
        <end position="489"/>
    </location>
</feature>
<dbReference type="PROSITE" id="PS00070">
    <property type="entry name" value="ALDEHYDE_DEHYDR_CYS"/>
    <property type="match status" value="1"/>
</dbReference>
<dbReference type="InterPro" id="IPR016160">
    <property type="entry name" value="Ald_DH_CS_CYS"/>
</dbReference>
<dbReference type="PANTHER" id="PTHR11699">
    <property type="entry name" value="ALDEHYDE DEHYDROGENASE-RELATED"/>
    <property type="match status" value="1"/>
</dbReference>
<dbReference type="AlphaFoldDB" id="A0A7G5C4B6"/>
<dbReference type="FunFam" id="3.40.309.10:FF:000012">
    <property type="entry name" value="Betaine aldehyde dehydrogenase"/>
    <property type="match status" value="1"/>
</dbReference>
<name>A0A7G5C4B6_9BACL</name>